<keyword evidence="3" id="KW-0450">Lipoyl</keyword>
<evidence type="ECO:0000313" key="6">
    <source>
        <dbReference type="EMBL" id="MBB6691954.1"/>
    </source>
</evidence>
<evidence type="ECO:0000256" key="4">
    <source>
        <dbReference type="ARBA" id="ARBA00023315"/>
    </source>
</evidence>
<dbReference type="PANTHER" id="PTHR43178">
    <property type="entry name" value="DIHYDROLIPOAMIDE ACETYLTRANSFERASE COMPONENT OF PYRUVATE DEHYDROGENASE COMPLEX"/>
    <property type="match status" value="1"/>
</dbReference>
<dbReference type="CDD" id="cd06849">
    <property type="entry name" value="lipoyl_domain"/>
    <property type="match status" value="1"/>
</dbReference>
<dbReference type="EMBL" id="JACJVR010000044">
    <property type="protein sequence ID" value="MBB6691954.1"/>
    <property type="molecule type" value="Genomic_DNA"/>
</dbReference>
<dbReference type="AlphaFoldDB" id="A0A841U1Y1"/>
<feature type="non-terminal residue" evidence="6">
    <location>
        <position position="87"/>
    </location>
</feature>
<keyword evidence="7" id="KW-1185">Reference proteome</keyword>
<dbReference type="PANTHER" id="PTHR43178:SF5">
    <property type="entry name" value="LIPOAMIDE ACYLTRANSFERASE COMPONENT OF BRANCHED-CHAIN ALPHA-KETO ACID DEHYDROGENASE COMPLEX, MITOCHONDRIAL"/>
    <property type="match status" value="1"/>
</dbReference>
<dbReference type="Proteomes" id="UP000553776">
    <property type="component" value="Unassembled WGS sequence"/>
</dbReference>
<evidence type="ECO:0000256" key="1">
    <source>
        <dbReference type="ARBA" id="ARBA00001938"/>
    </source>
</evidence>
<dbReference type="InterPro" id="IPR003016">
    <property type="entry name" value="2-oxoA_DH_lipoyl-BS"/>
</dbReference>
<evidence type="ECO:0000256" key="2">
    <source>
        <dbReference type="ARBA" id="ARBA00022679"/>
    </source>
</evidence>
<dbReference type="SUPFAM" id="SSF51230">
    <property type="entry name" value="Single hybrid motif"/>
    <property type="match status" value="1"/>
</dbReference>
<dbReference type="PROSITE" id="PS00189">
    <property type="entry name" value="LIPOYL"/>
    <property type="match status" value="1"/>
</dbReference>
<name>A0A841U1Y1_9BACL</name>
<dbReference type="GO" id="GO:0031405">
    <property type="term" value="F:lipoic acid binding"/>
    <property type="evidence" value="ECO:0007669"/>
    <property type="project" value="TreeGrafter"/>
</dbReference>
<reference evidence="6 7" key="1">
    <citation type="submission" date="2020-08" db="EMBL/GenBank/DDBJ databases">
        <title>Cohnella phylogeny.</title>
        <authorList>
            <person name="Dunlap C."/>
        </authorList>
    </citation>
    <scope>NUCLEOTIDE SEQUENCE [LARGE SCALE GENOMIC DNA]</scope>
    <source>
        <strain evidence="6 7">DSM 25239</strain>
    </source>
</reference>
<evidence type="ECO:0000256" key="3">
    <source>
        <dbReference type="ARBA" id="ARBA00022823"/>
    </source>
</evidence>
<dbReference type="InterPro" id="IPR050743">
    <property type="entry name" value="2-oxoacid_DH_E2_comp"/>
</dbReference>
<comment type="cofactor">
    <cofactor evidence="1">
        <name>(R)-lipoate</name>
        <dbReference type="ChEBI" id="CHEBI:83088"/>
    </cofactor>
</comment>
<evidence type="ECO:0000259" key="5">
    <source>
        <dbReference type="PROSITE" id="PS50968"/>
    </source>
</evidence>
<comment type="caution">
    <text evidence="6">The sequence shown here is derived from an EMBL/GenBank/DDBJ whole genome shotgun (WGS) entry which is preliminary data.</text>
</comment>
<dbReference type="Gene3D" id="2.40.50.100">
    <property type="match status" value="1"/>
</dbReference>
<organism evidence="6 7">
    <name type="scientific">Cohnella xylanilytica</name>
    <dbReference type="NCBI Taxonomy" id="557555"/>
    <lineage>
        <taxon>Bacteria</taxon>
        <taxon>Bacillati</taxon>
        <taxon>Bacillota</taxon>
        <taxon>Bacilli</taxon>
        <taxon>Bacillales</taxon>
        <taxon>Paenibacillaceae</taxon>
        <taxon>Cohnella</taxon>
    </lineage>
</organism>
<proteinExistence type="predicted"/>
<sequence length="87" mass="8886">MQQITVPAMGESITEGTIARWAVKVGDAVKQGDLLLELETDKVNLEISAEADGVIQEITRQEGDTVKIGEVVGVIGAGSGAPAAAPA</sequence>
<feature type="domain" description="Lipoyl-binding" evidence="5">
    <location>
        <begin position="1"/>
        <end position="76"/>
    </location>
</feature>
<evidence type="ECO:0000313" key="7">
    <source>
        <dbReference type="Proteomes" id="UP000553776"/>
    </source>
</evidence>
<dbReference type="PROSITE" id="PS50968">
    <property type="entry name" value="BIOTINYL_LIPOYL"/>
    <property type="match status" value="1"/>
</dbReference>
<protein>
    <submittedName>
        <fullName evidence="6">Biotin/lipoyl-binding protein</fullName>
    </submittedName>
</protein>
<dbReference type="InterPro" id="IPR000089">
    <property type="entry name" value="Biotin_lipoyl"/>
</dbReference>
<dbReference type="GO" id="GO:0016407">
    <property type="term" value="F:acetyltransferase activity"/>
    <property type="evidence" value="ECO:0007669"/>
    <property type="project" value="TreeGrafter"/>
</dbReference>
<gene>
    <name evidence="6" type="ORF">H7B90_11145</name>
</gene>
<accession>A0A841U1Y1</accession>
<keyword evidence="4" id="KW-0012">Acyltransferase</keyword>
<dbReference type="GO" id="GO:0005737">
    <property type="term" value="C:cytoplasm"/>
    <property type="evidence" value="ECO:0007669"/>
    <property type="project" value="TreeGrafter"/>
</dbReference>
<dbReference type="RefSeq" id="WP_185135949.1">
    <property type="nucleotide sequence ID" value="NZ_JACJVR010000044.1"/>
</dbReference>
<dbReference type="Pfam" id="PF00364">
    <property type="entry name" value="Biotin_lipoyl"/>
    <property type="match status" value="1"/>
</dbReference>
<dbReference type="InterPro" id="IPR011053">
    <property type="entry name" value="Single_hybrid_motif"/>
</dbReference>
<keyword evidence="2" id="KW-0808">Transferase</keyword>